<dbReference type="GO" id="GO:0015408">
    <property type="term" value="F:ABC-type ferric iron transporter activity"/>
    <property type="evidence" value="ECO:0007669"/>
    <property type="project" value="InterPro"/>
</dbReference>
<dbReference type="RefSeq" id="WP_153759230.1">
    <property type="nucleotide sequence ID" value="NZ_CP045851.1"/>
</dbReference>
<dbReference type="Pfam" id="PF00005">
    <property type="entry name" value="ABC_tran"/>
    <property type="match status" value="1"/>
</dbReference>
<dbReference type="PANTHER" id="PTHR42781">
    <property type="entry name" value="SPERMIDINE/PUTRESCINE IMPORT ATP-BINDING PROTEIN POTA"/>
    <property type="match status" value="1"/>
</dbReference>
<dbReference type="Pfam" id="PF08402">
    <property type="entry name" value="TOBE_2"/>
    <property type="match status" value="1"/>
</dbReference>
<dbReference type="InterPro" id="IPR050093">
    <property type="entry name" value="ABC_SmlMolc_Importer"/>
</dbReference>
<evidence type="ECO:0000256" key="1">
    <source>
        <dbReference type="ARBA" id="ARBA00022448"/>
    </source>
</evidence>
<dbReference type="InterPro" id="IPR003593">
    <property type="entry name" value="AAA+_ATPase"/>
</dbReference>
<dbReference type="InterPro" id="IPR015853">
    <property type="entry name" value="ABC_transpr_FbpC"/>
</dbReference>
<dbReference type="GO" id="GO:0005524">
    <property type="term" value="F:ATP binding"/>
    <property type="evidence" value="ECO:0007669"/>
    <property type="project" value="UniProtKB-KW"/>
</dbReference>
<keyword evidence="7" id="KW-0406">Ion transport</keyword>
<keyword evidence="3" id="KW-0410">Iron transport</keyword>
<keyword evidence="6" id="KW-0408">Iron</keyword>
<evidence type="ECO:0000256" key="3">
    <source>
        <dbReference type="ARBA" id="ARBA00022496"/>
    </source>
</evidence>
<organism evidence="11 12">
    <name type="scientific">Actinomarinicola tropica</name>
    <dbReference type="NCBI Taxonomy" id="2789776"/>
    <lineage>
        <taxon>Bacteria</taxon>
        <taxon>Bacillati</taxon>
        <taxon>Actinomycetota</taxon>
        <taxon>Acidimicrobiia</taxon>
        <taxon>Acidimicrobiales</taxon>
        <taxon>Iamiaceae</taxon>
        <taxon>Actinomarinicola</taxon>
    </lineage>
</organism>
<evidence type="ECO:0000256" key="8">
    <source>
        <dbReference type="ARBA" id="ARBA00023136"/>
    </source>
</evidence>
<dbReference type="PROSITE" id="PS00211">
    <property type="entry name" value="ABC_TRANSPORTER_1"/>
    <property type="match status" value="1"/>
</dbReference>
<dbReference type="InterPro" id="IPR027417">
    <property type="entry name" value="P-loop_NTPase"/>
</dbReference>
<dbReference type="Proteomes" id="UP000334019">
    <property type="component" value="Chromosome"/>
</dbReference>
<dbReference type="SUPFAM" id="SSF50331">
    <property type="entry name" value="MOP-like"/>
    <property type="match status" value="1"/>
</dbReference>
<name>A0A5Q2RJP0_9ACTN</name>
<dbReference type="SMART" id="SM00382">
    <property type="entry name" value="AAA"/>
    <property type="match status" value="1"/>
</dbReference>
<keyword evidence="8" id="KW-0472">Membrane</keyword>
<evidence type="ECO:0000256" key="6">
    <source>
        <dbReference type="ARBA" id="ARBA00023004"/>
    </source>
</evidence>
<accession>A0A5Q2RJP0</accession>
<reference evidence="11 12" key="1">
    <citation type="submission" date="2019-11" db="EMBL/GenBank/DDBJ databases">
        <authorList>
            <person name="He Y."/>
        </authorList>
    </citation>
    <scope>NUCLEOTIDE SEQUENCE [LARGE SCALE GENOMIC DNA]</scope>
    <source>
        <strain evidence="11 12">SCSIO 58843</strain>
    </source>
</reference>
<dbReference type="AlphaFoldDB" id="A0A5Q2RJP0"/>
<evidence type="ECO:0000256" key="7">
    <source>
        <dbReference type="ARBA" id="ARBA00023065"/>
    </source>
</evidence>
<dbReference type="KEGG" id="atq:GH723_08425"/>
<evidence type="ECO:0000256" key="2">
    <source>
        <dbReference type="ARBA" id="ARBA00022475"/>
    </source>
</evidence>
<dbReference type="GO" id="GO:0043190">
    <property type="term" value="C:ATP-binding cassette (ABC) transporter complex"/>
    <property type="evidence" value="ECO:0007669"/>
    <property type="project" value="InterPro"/>
</dbReference>
<sequence length="353" mass="37344">MSLRLDRVTVHLGGRDVVRDVSLDVGDREVLAVLGPSGSGKTTVLRVIAGLQAPTSGRVEIDGRDVTAVPTHARGVGMMFQDHALFPHRDVGGNVAFGMRMARASRSATRSRVAEVLDLVGLSGFESRAVDGLSGGERQRVALARALAPRPSLLLLDEPLGSLDRALRDRLLDELAGLLRSAGVTAVHVTHDQAEAFATGERIAVVLDGRLAQVGPPPELWRRPVDLDVARVVGPVGAVPVEVRDGRVVAPWGPLPARTLASPPTADGPATLLVRPDAVELCLDGAEALGIGGTVARRSFRGDHVQLHVAVPTPEGAVDLPVVEHDRLDRDVGERVTLRLRDRSVIVVDPATS</sequence>
<gene>
    <name evidence="11" type="ORF">GH723_08425</name>
</gene>
<keyword evidence="4" id="KW-0547">Nucleotide-binding</keyword>
<dbReference type="CDD" id="cd03259">
    <property type="entry name" value="ABC_Carb_Solutes_like"/>
    <property type="match status" value="1"/>
</dbReference>
<feature type="domain" description="ABC transporter" evidence="10">
    <location>
        <begin position="3"/>
        <end position="233"/>
    </location>
</feature>
<dbReference type="GO" id="GO:0015418">
    <property type="term" value="F:ABC-type quaternary ammonium compound transporting activity"/>
    <property type="evidence" value="ECO:0007669"/>
    <property type="project" value="UniProtKB-EC"/>
</dbReference>
<evidence type="ECO:0000256" key="9">
    <source>
        <dbReference type="ARBA" id="ARBA00066388"/>
    </source>
</evidence>
<evidence type="ECO:0000313" key="11">
    <source>
        <dbReference type="EMBL" id="QGG95122.1"/>
    </source>
</evidence>
<dbReference type="InterPro" id="IPR008995">
    <property type="entry name" value="Mo/tungstate-bd_C_term_dom"/>
</dbReference>
<evidence type="ECO:0000259" key="10">
    <source>
        <dbReference type="PROSITE" id="PS50893"/>
    </source>
</evidence>
<dbReference type="InterPro" id="IPR003439">
    <property type="entry name" value="ABC_transporter-like_ATP-bd"/>
</dbReference>
<keyword evidence="5 11" id="KW-0067">ATP-binding</keyword>
<protein>
    <recommendedName>
        <fullName evidence="9">ABC-type quaternary amine transporter</fullName>
        <ecNumber evidence="9">7.6.2.9</ecNumber>
    </recommendedName>
</protein>
<keyword evidence="2" id="KW-1003">Cell membrane</keyword>
<dbReference type="SUPFAM" id="SSF52540">
    <property type="entry name" value="P-loop containing nucleoside triphosphate hydrolases"/>
    <property type="match status" value="1"/>
</dbReference>
<dbReference type="PROSITE" id="PS50893">
    <property type="entry name" value="ABC_TRANSPORTER_2"/>
    <property type="match status" value="1"/>
</dbReference>
<proteinExistence type="predicted"/>
<evidence type="ECO:0000256" key="4">
    <source>
        <dbReference type="ARBA" id="ARBA00022741"/>
    </source>
</evidence>
<dbReference type="FunFam" id="3.40.50.300:FF:000425">
    <property type="entry name" value="Probable ABC transporter, ATP-binding subunit"/>
    <property type="match status" value="1"/>
</dbReference>
<evidence type="ECO:0000313" key="12">
    <source>
        <dbReference type="Proteomes" id="UP000334019"/>
    </source>
</evidence>
<dbReference type="EMBL" id="CP045851">
    <property type="protein sequence ID" value="QGG95122.1"/>
    <property type="molecule type" value="Genomic_DNA"/>
</dbReference>
<dbReference type="EC" id="7.6.2.9" evidence="9"/>
<dbReference type="InterPro" id="IPR017871">
    <property type="entry name" value="ABC_transporter-like_CS"/>
</dbReference>
<dbReference type="InterPro" id="IPR013611">
    <property type="entry name" value="Transp-assoc_OB_typ2"/>
</dbReference>
<dbReference type="Gene3D" id="3.40.50.300">
    <property type="entry name" value="P-loop containing nucleotide triphosphate hydrolases"/>
    <property type="match status" value="1"/>
</dbReference>
<dbReference type="GO" id="GO:0016887">
    <property type="term" value="F:ATP hydrolysis activity"/>
    <property type="evidence" value="ECO:0007669"/>
    <property type="project" value="InterPro"/>
</dbReference>
<keyword evidence="12" id="KW-1185">Reference proteome</keyword>
<dbReference type="PANTHER" id="PTHR42781:SF4">
    <property type="entry name" value="SPERMIDINE_PUTRESCINE IMPORT ATP-BINDING PROTEIN POTA"/>
    <property type="match status" value="1"/>
</dbReference>
<keyword evidence="1" id="KW-0813">Transport</keyword>
<evidence type="ECO:0000256" key="5">
    <source>
        <dbReference type="ARBA" id="ARBA00022840"/>
    </source>
</evidence>